<dbReference type="Pfam" id="PF07516">
    <property type="entry name" value="SecA_SW"/>
    <property type="match status" value="1"/>
</dbReference>
<proteinExistence type="predicted"/>
<dbReference type="EMBL" id="LR962863">
    <property type="protein sequence ID" value="CAD7358688.1"/>
    <property type="molecule type" value="Genomic_DNA"/>
</dbReference>
<dbReference type="InterPro" id="IPR011116">
    <property type="entry name" value="SecA_Wing/Scaffold"/>
</dbReference>
<protein>
    <submittedName>
        <fullName evidence="3">Accessory Sec system translocase SecA2</fullName>
    </submittedName>
</protein>
<dbReference type="InterPro" id="IPR036266">
    <property type="entry name" value="SecA_Wing/Scaffold_sf"/>
</dbReference>
<dbReference type="GO" id="GO:0017038">
    <property type="term" value="P:protein import"/>
    <property type="evidence" value="ECO:0007669"/>
    <property type="project" value="InterPro"/>
</dbReference>
<evidence type="ECO:0000313" key="3">
    <source>
        <dbReference type="EMBL" id="SUM86449.1"/>
    </source>
</evidence>
<sequence>MTKIEHQQLESIAHEVFTTLVKKATVSEGMLIDYIYKNLSFQFTSEISALNLNNSDEVIQYLMQLFEEQLQYQQAKLNTYFYTQFVQKAILKAVDSNWIKQVDHLQKLKSSVNARQNGKRNPIFEYHRVALESFELMREAIKKDIVKYLCQSITGFDEKDRLIVHFPN</sequence>
<organism evidence="3">
    <name type="scientific">Staphylococcus schleiferi</name>
    <dbReference type="NCBI Taxonomy" id="1295"/>
    <lineage>
        <taxon>Bacteria</taxon>
        <taxon>Bacillati</taxon>
        <taxon>Bacillota</taxon>
        <taxon>Bacilli</taxon>
        <taxon>Bacillales</taxon>
        <taxon>Staphylococcaceae</taxon>
        <taxon>Staphylococcus</taxon>
    </lineage>
</organism>
<dbReference type="AlphaFoldDB" id="A0A7Z7QN27"/>
<name>A0A7Z7QN27_STASC</name>
<reference evidence="2 4" key="2">
    <citation type="submission" date="2020-11" db="EMBL/GenBank/DDBJ databases">
        <authorList>
            <consortium name="Pathogen Informatics"/>
        </authorList>
    </citation>
    <scope>NUCLEOTIDE SEQUENCE [LARGE SCALE GENOMIC DNA]</scope>
    <source>
        <strain evidence="2 4">NCTC12218</strain>
    </source>
</reference>
<feature type="domain" description="SecA Wing/Scaffold" evidence="1">
    <location>
        <begin position="6"/>
        <end position="151"/>
    </location>
</feature>
<evidence type="ECO:0000313" key="2">
    <source>
        <dbReference type="EMBL" id="CAD7358688.1"/>
    </source>
</evidence>
<reference evidence="3" key="1">
    <citation type="submission" date="2018-06" db="EMBL/GenBank/DDBJ databases">
        <authorList>
            <consortium name="Pathogen Informatics"/>
            <person name="Doyle S."/>
        </authorList>
    </citation>
    <scope>NUCLEOTIDE SEQUENCE [LARGE SCALE GENOMIC DNA]</scope>
    <source>
        <strain evidence="3">NCTC12218</strain>
    </source>
</reference>
<dbReference type="GO" id="GO:0016020">
    <property type="term" value="C:membrane"/>
    <property type="evidence" value="ECO:0007669"/>
    <property type="project" value="InterPro"/>
</dbReference>
<dbReference type="Proteomes" id="UP000264146">
    <property type="component" value="Chromosome"/>
</dbReference>
<evidence type="ECO:0000313" key="4">
    <source>
        <dbReference type="Proteomes" id="UP000264146"/>
    </source>
</evidence>
<dbReference type="SUPFAM" id="SSF81886">
    <property type="entry name" value="Helical scaffold and wing domains of SecA"/>
    <property type="match status" value="1"/>
</dbReference>
<dbReference type="EMBL" id="UHEF01000001">
    <property type="protein sequence ID" value="SUM86449.1"/>
    <property type="molecule type" value="Genomic_DNA"/>
</dbReference>
<evidence type="ECO:0000259" key="1">
    <source>
        <dbReference type="Pfam" id="PF07516"/>
    </source>
</evidence>
<dbReference type="Gene3D" id="1.10.3060.10">
    <property type="entry name" value="Helical scaffold and wing domains of SecA"/>
    <property type="match status" value="1"/>
</dbReference>
<gene>
    <name evidence="3" type="primary">secA2_2</name>
    <name evidence="3" type="ORF">NCTC12218_00269</name>
</gene>
<accession>A0A7Z7QN27</accession>